<comment type="caution">
    <text evidence="3">The sequence shown here is derived from an EMBL/GenBank/DDBJ whole genome shotgun (WGS) entry which is preliminary data.</text>
</comment>
<dbReference type="EMBL" id="JBDFRB010000025">
    <property type="protein sequence ID" value="MEN2746038.1"/>
    <property type="molecule type" value="Genomic_DNA"/>
</dbReference>
<accession>A0ABU9X2L8</accession>
<feature type="non-terminal residue" evidence="3">
    <location>
        <position position="299"/>
    </location>
</feature>
<evidence type="ECO:0000313" key="4">
    <source>
        <dbReference type="EMBL" id="MEN2746038.1"/>
    </source>
</evidence>
<dbReference type="InterPro" id="IPR047650">
    <property type="entry name" value="Transpos_IS110"/>
</dbReference>
<dbReference type="RefSeq" id="WP_345885927.1">
    <property type="nucleotide sequence ID" value="NZ_JBDFRB010000013.1"/>
</dbReference>
<dbReference type="EMBL" id="JBDFRB010000026">
    <property type="protein sequence ID" value="MEN2746039.1"/>
    <property type="molecule type" value="Genomic_DNA"/>
</dbReference>
<reference evidence="3 7" key="1">
    <citation type="submission" date="2024-05" db="EMBL/GenBank/DDBJ databases">
        <title>Sinomonas sp. nov., isolated from a waste landfill.</title>
        <authorList>
            <person name="Zhao Y."/>
        </authorList>
    </citation>
    <scope>NUCLEOTIDE SEQUENCE [LARGE SCALE GENOMIC DNA]</scope>
    <source>
        <strain evidence="3 7">CCTCC AB2014300</strain>
    </source>
</reference>
<evidence type="ECO:0000313" key="7">
    <source>
        <dbReference type="Proteomes" id="UP001422074"/>
    </source>
</evidence>
<feature type="domain" description="Transposase IS116/IS110/IS902 C-terminal" evidence="2">
    <location>
        <begin position="255"/>
        <end position="299"/>
    </location>
</feature>
<dbReference type="InterPro" id="IPR003346">
    <property type="entry name" value="Transposase_20"/>
</dbReference>
<dbReference type="NCBIfam" id="NF033542">
    <property type="entry name" value="transpos_IS110"/>
    <property type="match status" value="1"/>
</dbReference>
<name>A0ABU9X2L8_9MICC</name>
<evidence type="ECO:0000313" key="6">
    <source>
        <dbReference type="EMBL" id="MEN2746053.1"/>
    </source>
</evidence>
<proteinExistence type="predicted"/>
<evidence type="ECO:0000259" key="1">
    <source>
        <dbReference type="Pfam" id="PF01548"/>
    </source>
</evidence>
<gene>
    <name evidence="3" type="ORF">ABCQ75_13330</name>
    <name evidence="4" type="ORF">ABCQ75_16060</name>
    <name evidence="5" type="ORF">ABCQ75_16065</name>
    <name evidence="6" type="ORF">ABCQ75_16135</name>
</gene>
<organism evidence="3 7">
    <name type="scientific">Sinomonas halotolerans</name>
    <dbReference type="NCBI Taxonomy" id="1644133"/>
    <lineage>
        <taxon>Bacteria</taxon>
        <taxon>Bacillati</taxon>
        <taxon>Actinomycetota</taxon>
        <taxon>Actinomycetes</taxon>
        <taxon>Micrococcales</taxon>
        <taxon>Micrococcaceae</taxon>
        <taxon>Sinomonas</taxon>
    </lineage>
</organism>
<evidence type="ECO:0000259" key="2">
    <source>
        <dbReference type="Pfam" id="PF02371"/>
    </source>
</evidence>
<dbReference type="Pfam" id="PF02371">
    <property type="entry name" value="Transposase_20"/>
    <property type="match status" value="1"/>
</dbReference>
<evidence type="ECO:0000313" key="3">
    <source>
        <dbReference type="EMBL" id="MEN2745511.1"/>
    </source>
</evidence>
<dbReference type="EMBL" id="JBDFRB010000013">
    <property type="protein sequence ID" value="MEN2745511.1"/>
    <property type="molecule type" value="Genomic_DNA"/>
</dbReference>
<dbReference type="PANTHER" id="PTHR33055:SF15">
    <property type="entry name" value="TRANSPOSASE-RELATED"/>
    <property type="match status" value="1"/>
</dbReference>
<dbReference type="Pfam" id="PF01548">
    <property type="entry name" value="DEDD_Tnp_IS110"/>
    <property type="match status" value="1"/>
</dbReference>
<evidence type="ECO:0000313" key="5">
    <source>
        <dbReference type="EMBL" id="MEN2746039.1"/>
    </source>
</evidence>
<dbReference type="InterPro" id="IPR002525">
    <property type="entry name" value="Transp_IS110-like_N"/>
</dbReference>
<feature type="domain" description="Transposase IS110-like N-terminal" evidence="1">
    <location>
        <begin position="9"/>
        <end position="157"/>
    </location>
</feature>
<sequence length="299" mass="32510">MELIHPRCAGIDISKRDAKVCVRIAGSGRSKAVETVTTWSSMSGQILALRDHLVAEGVTCVVMEATGDYWKPFYYLLEDAGLGLMLVNARHARSLPGRKTDVADATWLAQLGAHGLVTGSFVPPAPIRQLRDLTRTRTAITRERTREVQRLEKLLEDAGIKLSSVASETLGVSSRAMLEALIAGERDPAALAGLARGRLRAKIPALTDALTGRFTEHHAFLARVHLDLIDRHSAALEQLTERIQDLMEPFRPFHDLICTIPGISTVTADIIVAETGADMSRFPTPDHLASWAGTAPGQN</sequence>
<keyword evidence="7" id="KW-1185">Reference proteome</keyword>
<dbReference type="Proteomes" id="UP001422074">
    <property type="component" value="Unassembled WGS sequence"/>
</dbReference>
<dbReference type="EMBL" id="JBDFRB010000026">
    <property type="protein sequence ID" value="MEN2746053.1"/>
    <property type="molecule type" value="Genomic_DNA"/>
</dbReference>
<dbReference type="PANTHER" id="PTHR33055">
    <property type="entry name" value="TRANSPOSASE FOR INSERTION SEQUENCE ELEMENT IS1111A"/>
    <property type="match status" value="1"/>
</dbReference>
<protein>
    <submittedName>
        <fullName evidence="3">IS110 family transposase</fullName>
    </submittedName>
</protein>